<evidence type="ECO:0000313" key="3">
    <source>
        <dbReference type="Proteomes" id="UP001596483"/>
    </source>
</evidence>
<feature type="transmembrane region" description="Helical" evidence="1">
    <location>
        <begin position="106"/>
        <end position="134"/>
    </location>
</feature>
<evidence type="ECO:0008006" key="4">
    <source>
        <dbReference type="Google" id="ProtNLM"/>
    </source>
</evidence>
<comment type="caution">
    <text evidence="2">The sequence shown here is derived from an EMBL/GenBank/DDBJ whole genome shotgun (WGS) entry which is preliminary data.</text>
</comment>
<dbReference type="EMBL" id="JBHTCT010000028">
    <property type="protein sequence ID" value="MFC7365340.1"/>
    <property type="molecule type" value="Genomic_DNA"/>
</dbReference>
<gene>
    <name evidence="2" type="ORF">ACFQQH_09455</name>
</gene>
<proteinExistence type="predicted"/>
<keyword evidence="3" id="KW-1185">Reference proteome</keyword>
<dbReference type="Proteomes" id="UP001596483">
    <property type="component" value="Unassembled WGS sequence"/>
</dbReference>
<sequence>MSTLTQPTAGNAVRNQFLRNLYGRSGILGSLLALQVIGITLSFFGGSGFGTSDGQITINVVDYSANPVIGLTLLWAIISPLYLSGRDSLKTDLTFPGSRTTRHTGNALYLTALVLAGSLVATLANMTSILFAVIPDHPLILPAGGSTSHYVSLFAVLTGYCLLLAAASYFAGTLFSVSRIAAFALLALVLVFLRVTAVNELVAAIARFSGDGPASMILLRCFLLSAFFFLAAIVAGSRQEVRA</sequence>
<feature type="transmembrane region" description="Helical" evidence="1">
    <location>
        <begin position="217"/>
        <end position="236"/>
    </location>
</feature>
<feature type="transmembrane region" description="Helical" evidence="1">
    <location>
        <begin position="183"/>
        <end position="205"/>
    </location>
</feature>
<organism evidence="2 3">
    <name type="scientific">Bhargavaea changchunensis</name>
    <dbReference type="NCBI Taxonomy" id="2134037"/>
    <lineage>
        <taxon>Bacteria</taxon>
        <taxon>Bacillati</taxon>
        <taxon>Bacillota</taxon>
        <taxon>Bacilli</taxon>
        <taxon>Bacillales</taxon>
        <taxon>Caryophanaceae</taxon>
        <taxon>Bhargavaea</taxon>
    </lineage>
</organism>
<keyword evidence="1" id="KW-0812">Transmembrane</keyword>
<feature type="transmembrane region" description="Helical" evidence="1">
    <location>
        <begin position="149"/>
        <end position="171"/>
    </location>
</feature>
<feature type="transmembrane region" description="Helical" evidence="1">
    <location>
        <begin position="21"/>
        <end position="44"/>
    </location>
</feature>
<evidence type="ECO:0000256" key="1">
    <source>
        <dbReference type="SAM" id="Phobius"/>
    </source>
</evidence>
<keyword evidence="1" id="KW-1133">Transmembrane helix</keyword>
<name>A0ABW2NHX8_9BACL</name>
<protein>
    <recommendedName>
        <fullName evidence="4">ABC-2 family transporter protein</fullName>
    </recommendedName>
</protein>
<reference evidence="3" key="1">
    <citation type="journal article" date="2019" name="Int. J. Syst. Evol. Microbiol.">
        <title>The Global Catalogue of Microorganisms (GCM) 10K type strain sequencing project: providing services to taxonomists for standard genome sequencing and annotation.</title>
        <authorList>
            <consortium name="The Broad Institute Genomics Platform"/>
            <consortium name="The Broad Institute Genome Sequencing Center for Infectious Disease"/>
            <person name="Wu L."/>
            <person name="Ma J."/>
        </authorList>
    </citation>
    <scope>NUCLEOTIDE SEQUENCE [LARGE SCALE GENOMIC DNA]</scope>
    <source>
        <strain evidence="3">JCM 4738</strain>
    </source>
</reference>
<accession>A0ABW2NHX8</accession>
<dbReference type="RefSeq" id="WP_157293803.1">
    <property type="nucleotide sequence ID" value="NZ_JBHTCT010000028.1"/>
</dbReference>
<evidence type="ECO:0000313" key="2">
    <source>
        <dbReference type="EMBL" id="MFC7365340.1"/>
    </source>
</evidence>
<keyword evidence="1" id="KW-0472">Membrane</keyword>
<feature type="transmembrane region" description="Helical" evidence="1">
    <location>
        <begin position="64"/>
        <end position="85"/>
    </location>
</feature>